<evidence type="ECO:0000313" key="4">
    <source>
        <dbReference type="Proteomes" id="UP000501926"/>
    </source>
</evidence>
<dbReference type="AlphaFoldDB" id="Q1Q3U1"/>
<keyword evidence="1" id="KW-0812">Transmembrane</keyword>
<dbReference type="EMBL" id="CT573071">
    <property type="protein sequence ID" value="CAJ74678.1"/>
    <property type="molecule type" value="Genomic_DNA"/>
</dbReference>
<evidence type="ECO:0000313" key="2">
    <source>
        <dbReference type="EMBL" id="CAJ74678.1"/>
    </source>
</evidence>
<evidence type="ECO:0000313" key="3">
    <source>
        <dbReference type="EMBL" id="QII11781.1"/>
    </source>
</evidence>
<reference evidence="2" key="1">
    <citation type="journal article" date="2006" name="Nature">
        <title>Deciphering the evolution and metabolism of an anammox bacterium from a community genome.</title>
        <authorList>
            <person name="Strous M."/>
            <person name="Pelletier E."/>
            <person name="Mangenot S."/>
            <person name="Rattei T."/>
            <person name="Lehner A."/>
            <person name="Taylor M.W."/>
            <person name="Horn M."/>
            <person name="Daims H."/>
            <person name="Bartol-Mavel D."/>
            <person name="Wincker P."/>
            <person name="Barbe V."/>
            <person name="Fonknechten N."/>
            <person name="Vallenet D."/>
            <person name="Segurens B."/>
            <person name="Schenowitz-Truong C."/>
            <person name="Medigue C."/>
            <person name="Collingro A."/>
            <person name="Snel B."/>
            <person name="Dutilh B.E."/>
            <person name="OpDenCamp H.J.M."/>
            <person name="vanDerDrift C."/>
            <person name="Cirpus I."/>
            <person name="vanDePas-Schoonen K.T."/>
            <person name="Harhangi H.R."/>
            <person name="vanNiftrik L."/>
            <person name="Schmid M."/>
            <person name="Keltjens J."/>
            <person name="vanDeVossenberg J."/>
            <person name="Kartal B."/>
            <person name="Meier H."/>
            <person name="Frishman D."/>
            <person name="Huynen M.A."/>
            <person name="Mewes H."/>
            <person name="Weissenbach J."/>
            <person name="Jetten M.S.M."/>
            <person name="Wagner M."/>
            <person name="LePaslier D."/>
        </authorList>
    </citation>
    <scope>NUCLEOTIDE SEQUENCE</scope>
</reference>
<dbReference type="Proteomes" id="UP000501926">
    <property type="component" value="Chromosome"/>
</dbReference>
<name>Q1Q3U1_KUEST</name>
<proteinExistence type="predicted"/>
<keyword evidence="1" id="KW-0472">Membrane</keyword>
<organism evidence="2">
    <name type="scientific">Kuenenia stuttgartiensis</name>
    <dbReference type="NCBI Taxonomy" id="174633"/>
    <lineage>
        <taxon>Bacteria</taxon>
        <taxon>Pseudomonadati</taxon>
        <taxon>Planctomycetota</taxon>
        <taxon>Candidatus Brocadiia</taxon>
        <taxon>Candidatus Brocadiales</taxon>
        <taxon>Candidatus Brocadiaceae</taxon>
        <taxon>Candidatus Kuenenia</taxon>
    </lineage>
</organism>
<sequence length="60" mass="6751">MPSAILFVIAGLTQGVFAMSTQQRRLLSLLFLVLFFEGCTTRYPLGLKRMFTPSQKTKVP</sequence>
<feature type="transmembrane region" description="Helical" evidence="1">
    <location>
        <begin position="28"/>
        <end position="45"/>
    </location>
</feature>
<protein>
    <submittedName>
        <fullName evidence="2">Uncharacterized protein</fullName>
    </submittedName>
</protein>
<reference evidence="3 4" key="3">
    <citation type="submission" date="2020-02" db="EMBL/GenBank/DDBJ databases">
        <title>Newly sequenced genome of strain CSTR1 showed variability in Candidatus Kuenenia stuttgartiensis genomes.</title>
        <authorList>
            <person name="Ding C."/>
            <person name="Adrian L."/>
        </authorList>
    </citation>
    <scope>NUCLEOTIDE SEQUENCE [LARGE SCALE GENOMIC DNA]</scope>
    <source>
        <strain evidence="3 4">CSTR1</strain>
    </source>
</reference>
<gene>
    <name evidence="3" type="ORF">KsCSTR_24020</name>
    <name evidence="2" type="ORF">kuste3915</name>
</gene>
<reference evidence="2" key="2">
    <citation type="submission" date="2006-01" db="EMBL/GenBank/DDBJ databases">
        <authorList>
            <person name="Genoscope"/>
        </authorList>
    </citation>
    <scope>NUCLEOTIDE SEQUENCE</scope>
</reference>
<evidence type="ECO:0000256" key="1">
    <source>
        <dbReference type="SAM" id="Phobius"/>
    </source>
</evidence>
<keyword evidence="1" id="KW-1133">Transmembrane helix</keyword>
<dbReference type="EMBL" id="CP049055">
    <property type="protein sequence ID" value="QII11781.1"/>
    <property type="molecule type" value="Genomic_DNA"/>
</dbReference>
<accession>Q1Q3U1</accession>